<dbReference type="STRING" id="402676.B6JVX3"/>
<dbReference type="VEuPathDB" id="FungiDB:SJAG_00538"/>
<evidence type="ECO:0000256" key="2">
    <source>
        <dbReference type="ARBA" id="ARBA00022552"/>
    </source>
</evidence>
<evidence type="ECO:0000256" key="1">
    <source>
        <dbReference type="ARBA" id="ARBA00004604"/>
    </source>
</evidence>
<dbReference type="InterPro" id="IPR001680">
    <property type="entry name" value="WD40_rpt"/>
</dbReference>
<dbReference type="HOGENOM" id="CLU_011055_1_0_1"/>
<evidence type="ECO:0000256" key="8">
    <source>
        <dbReference type="SAM" id="MobiDB-lite"/>
    </source>
</evidence>
<comment type="similarity">
    <text evidence="6">Belongs to the WD repeat UTP18 family.</text>
</comment>
<dbReference type="GO" id="GO:0006364">
    <property type="term" value="P:rRNA processing"/>
    <property type="evidence" value="ECO:0007669"/>
    <property type="project" value="UniProtKB-KW"/>
</dbReference>
<feature type="compositionally biased region" description="Acidic residues" evidence="8">
    <location>
        <begin position="74"/>
        <end position="86"/>
    </location>
</feature>
<dbReference type="Proteomes" id="UP000001744">
    <property type="component" value="Unassembled WGS sequence"/>
</dbReference>
<keyword evidence="2" id="KW-0698">rRNA processing</keyword>
<comment type="subcellular location">
    <subcellularLocation>
        <location evidence="1">Nucleus</location>
        <location evidence="1">Nucleolus</location>
    </subcellularLocation>
</comment>
<dbReference type="eggNOG" id="KOG2055">
    <property type="taxonomic scope" value="Eukaryota"/>
</dbReference>
<proteinExistence type="inferred from homology"/>
<dbReference type="Gene3D" id="2.130.10.10">
    <property type="entry name" value="YVTN repeat-like/Quinoprotein amine dehydrogenase"/>
    <property type="match status" value="1"/>
</dbReference>
<dbReference type="InterPro" id="IPR045161">
    <property type="entry name" value="Utp18"/>
</dbReference>
<feature type="region of interest" description="Disordered" evidence="8">
    <location>
        <begin position="62"/>
        <end position="86"/>
    </location>
</feature>
<dbReference type="InterPro" id="IPR015943">
    <property type="entry name" value="WD40/YVTN_repeat-like_dom_sf"/>
</dbReference>
<evidence type="ECO:0000256" key="7">
    <source>
        <dbReference type="PROSITE-ProRule" id="PRU00221"/>
    </source>
</evidence>
<evidence type="ECO:0000256" key="5">
    <source>
        <dbReference type="ARBA" id="ARBA00023242"/>
    </source>
</evidence>
<evidence type="ECO:0000313" key="11">
    <source>
        <dbReference type="Proteomes" id="UP000001744"/>
    </source>
</evidence>
<dbReference type="EMBL" id="KE651166">
    <property type="protein sequence ID" value="EEB05524.1"/>
    <property type="molecule type" value="Genomic_DNA"/>
</dbReference>
<dbReference type="PANTHER" id="PTHR18359:SF0">
    <property type="entry name" value="U3 SMALL NUCLEOLAR RNA-ASSOCIATED PROTEIN 18 HOMOLOG"/>
    <property type="match status" value="1"/>
</dbReference>
<keyword evidence="5" id="KW-0539">Nucleus</keyword>
<keyword evidence="11" id="KW-1185">Reference proteome</keyword>
<protein>
    <submittedName>
        <fullName evidence="9">CGI-48 family protein</fullName>
    </submittedName>
</protein>
<dbReference type="SMART" id="SM00320">
    <property type="entry name" value="WD40"/>
    <property type="match status" value="5"/>
</dbReference>
<gene>
    <name evidence="10" type="primary">utp18</name>
    <name evidence="9" type="ORF">SJAG_00538</name>
</gene>
<organism evidence="9 11">
    <name type="scientific">Schizosaccharomyces japonicus (strain yFS275 / FY16936)</name>
    <name type="common">Fission yeast</name>
    <dbReference type="NCBI Taxonomy" id="402676"/>
    <lineage>
        <taxon>Eukaryota</taxon>
        <taxon>Fungi</taxon>
        <taxon>Dikarya</taxon>
        <taxon>Ascomycota</taxon>
        <taxon>Taphrinomycotina</taxon>
        <taxon>Schizosaccharomycetes</taxon>
        <taxon>Schizosaccharomycetales</taxon>
        <taxon>Schizosaccharomycetaceae</taxon>
        <taxon>Schizosaccharomyces</taxon>
    </lineage>
</organism>
<dbReference type="GeneID" id="7051236"/>
<dbReference type="PANTHER" id="PTHR18359">
    <property type="entry name" value="WD-REPEAT PROTEIN-RELATED"/>
    <property type="match status" value="1"/>
</dbReference>
<dbReference type="GO" id="GO:0032040">
    <property type="term" value="C:small-subunit processome"/>
    <property type="evidence" value="ECO:0000318"/>
    <property type="project" value="GO_Central"/>
</dbReference>
<dbReference type="SUPFAM" id="SSF50978">
    <property type="entry name" value="WD40 repeat-like"/>
    <property type="match status" value="1"/>
</dbReference>
<evidence type="ECO:0000256" key="6">
    <source>
        <dbReference type="ARBA" id="ARBA00025767"/>
    </source>
</evidence>
<dbReference type="OMA" id="DLNRATY"/>
<accession>B6JVX3</accession>
<name>B6JVX3_SCHJY</name>
<dbReference type="AlphaFoldDB" id="B6JVX3"/>
<dbReference type="RefSeq" id="XP_002171817.1">
    <property type="nucleotide sequence ID" value="XM_002171781.2"/>
</dbReference>
<evidence type="ECO:0000256" key="4">
    <source>
        <dbReference type="ARBA" id="ARBA00022737"/>
    </source>
</evidence>
<dbReference type="PROSITE" id="PS50082">
    <property type="entry name" value="WD_REPEATS_2"/>
    <property type="match status" value="1"/>
</dbReference>
<reference evidence="9 11" key="1">
    <citation type="journal article" date="2011" name="Science">
        <title>Comparative functional genomics of the fission yeasts.</title>
        <authorList>
            <person name="Rhind N."/>
            <person name="Chen Z."/>
            <person name="Yassour M."/>
            <person name="Thompson D.A."/>
            <person name="Haas B.J."/>
            <person name="Habib N."/>
            <person name="Wapinski I."/>
            <person name="Roy S."/>
            <person name="Lin M.F."/>
            <person name="Heiman D.I."/>
            <person name="Young S.K."/>
            <person name="Furuya K."/>
            <person name="Guo Y."/>
            <person name="Pidoux A."/>
            <person name="Chen H.M."/>
            <person name="Robbertse B."/>
            <person name="Goldberg J.M."/>
            <person name="Aoki K."/>
            <person name="Bayne E.H."/>
            <person name="Berlin A.M."/>
            <person name="Desjardins C.A."/>
            <person name="Dobbs E."/>
            <person name="Dukaj L."/>
            <person name="Fan L."/>
            <person name="FitzGerald M.G."/>
            <person name="French C."/>
            <person name="Gujja S."/>
            <person name="Hansen K."/>
            <person name="Keifenheim D."/>
            <person name="Levin J.Z."/>
            <person name="Mosher R.A."/>
            <person name="Mueller C.A."/>
            <person name="Pfiffner J."/>
            <person name="Priest M."/>
            <person name="Russ C."/>
            <person name="Smialowska A."/>
            <person name="Swoboda P."/>
            <person name="Sykes S.M."/>
            <person name="Vaughn M."/>
            <person name="Vengrova S."/>
            <person name="Yoder R."/>
            <person name="Zeng Q."/>
            <person name="Allshire R."/>
            <person name="Baulcombe D."/>
            <person name="Birren B.W."/>
            <person name="Brown W."/>
            <person name="Ekwall K."/>
            <person name="Kellis M."/>
            <person name="Leatherwood J."/>
            <person name="Levin H."/>
            <person name="Margalit H."/>
            <person name="Martienssen R."/>
            <person name="Nieduszynski C.A."/>
            <person name="Spatafora J.W."/>
            <person name="Friedman N."/>
            <person name="Dalgaard J.Z."/>
            <person name="Baumann P."/>
            <person name="Niki H."/>
            <person name="Regev A."/>
            <person name="Nusbaum C."/>
        </authorList>
    </citation>
    <scope>NUCLEOTIDE SEQUENCE [LARGE SCALE GENOMIC DNA]</scope>
    <source>
        <strain evidence="11">yFS275 / FY16936</strain>
    </source>
</reference>
<sequence length="547" mass="61779">MAKKTRTSSKGGDKFLDFSTVKEKREKKQPESRKDAEELRLEEAIFGNLDEFKENLGAEDEEVQIDEGGKVSEQEENGDVALLDDSELFMMDVGEPSKIDSEDAATRDVDMLSNASEDEDFEEEQEEAVWHDSDDERVEVSLLDNARLRKLRRYEDENMLNGVQYSARLRVQFERIYPKPKWALKKTDDDGENSDEEVSLSEASVLPSSLREILQSSVSYAAKKTSVLQPGQIDIKRLKDANFQSPSHSGIRCMSLHPIYPLLLTCGFDRTLRIYQLDGRTNPLLTSMHLRSSDLQTAAFHPDGKHVIAGGRRRYFYIWDLETSKVQKVSRIYGHQDLQPSMERFHLDPSGKFMALEGKNGYVNMLDALTGQFVTNFKIEGTISDVLFDSNGANLFVLSYEAEVWQFDIKAKTIVRRWHVQDAVATTRFSLDSKNRYMAIGSKSGIVNVYELARNDAPKAIATLDNITFSINSLAFSTDGQVLLAASRGKKDTLRLYHVPSFTTFRNWPTSVTPLGRVTAVIFGKGGELCVGNEAGRVGFWKLAHYL</sequence>
<feature type="repeat" description="WD" evidence="7">
    <location>
        <begin position="288"/>
        <end position="329"/>
    </location>
</feature>
<keyword evidence="3 7" id="KW-0853">WD repeat</keyword>
<dbReference type="GO" id="GO:0034388">
    <property type="term" value="C:Pwp2p-containing subcomplex of 90S preribosome"/>
    <property type="evidence" value="ECO:0000318"/>
    <property type="project" value="GO_Central"/>
</dbReference>
<dbReference type="OrthoDB" id="1935146at2759"/>
<evidence type="ECO:0000313" key="10">
    <source>
        <dbReference type="JaponicusDB" id="SJAG_00538"/>
    </source>
</evidence>
<evidence type="ECO:0000313" key="9">
    <source>
        <dbReference type="EMBL" id="EEB05524.1"/>
    </source>
</evidence>
<feature type="region of interest" description="Disordered" evidence="8">
    <location>
        <begin position="1"/>
        <end position="39"/>
    </location>
</feature>
<dbReference type="InterPro" id="IPR036322">
    <property type="entry name" value="WD40_repeat_dom_sf"/>
</dbReference>
<evidence type="ECO:0000256" key="3">
    <source>
        <dbReference type="ARBA" id="ARBA00022574"/>
    </source>
</evidence>
<keyword evidence="4" id="KW-0677">Repeat</keyword>
<feature type="compositionally biased region" description="Basic and acidic residues" evidence="8">
    <location>
        <begin position="11"/>
        <end position="39"/>
    </location>
</feature>
<dbReference type="JaponicusDB" id="SJAG_00538">
    <property type="gene designation" value="utp18"/>
</dbReference>
<dbReference type="Pfam" id="PF00400">
    <property type="entry name" value="WD40"/>
    <property type="match status" value="3"/>
</dbReference>